<reference evidence="3" key="1">
    <citation type="submission" date="2018-11" db="EMBL/GenBank/DDBJ databases">
        <title>Myxobolus squamalis genome and transcriptome.</title>
        <authorList>
            <person name="Yahalomi D."/>
            <person name="Atkinson S.D."/>
            <person name="Neuhof M."/>
            <person name="Chang E.S."/>
            <person name="Philippe H."/>
            <person name="Cartwright P."/>
            <person name="Bartholomew J.L."/>
            <person name="Huchon D."/>
        </authorList>
    </citation>
    <scope>NUCLEOTIDE SEQUENCE</scope>
    <source>
        <strain evidence="3">71B08</strain>
        <tissue evidence="3">Whole</tissue>
    </source>
</reference>
<dbReference type="Gene3D" id="1.20.5.110">
    <property type="match status" value="1"/>
</dbReference>
<evidence type="ECO:0000259" key="2">
    <source>
        <dbReference type="PROSITE" id="PS50192"/>
    </source>
</evidence>
<feature type="domain" description="T-SNARE coiled-coil homology" evidence="2">
    <location>
        <begin position="50"/>
        <end position="112"/>
    </location>
</feature>
<proteinExistence type="predicted"/>
<keyword evidence="1" id="KW-0812">Transmembrane</keyword>
<accession>A0A6B2G2C0</accession>
<dbReference type="AlphaFoldDB" id="A0A6B2G2C0"/>
<organism evidence="3">
    <name type="scientific">Myxobolus squamalis</name>
    <name type="common">Myxosporean</name>
    <dbReference type="NCBI Taxonomy" id="59785"/>
    <lineage>
        <taxon>Eukaryota</taxon>
        <taxon>Metazoa</taxon>
        <taxon>Cnidaria</taxon>
        <taxon>Myxozoa</taxon>
        <taxon>Myxosporea</taxon>
        <taxon>Bivalvulida</taxon>
        <taxon>Platysporina</taxon>
        <taxon>Myxobolidae</taxon>
        <taxon>Myxobolus</taxon>
    </lineage>
</organism>
<dbReference type="InterPro" id="IPR000727">
    <property type="entry name" value="T_SNARE_dom"/>
</dbReference>
<keyword evidence="1" id="KW-0472">Membrane</keyword>
<dbReference type="SUPFAM" id="SSF58038">
    <property type="entry name" value="SNARE fusion complex"/>
    <property type="match status" value="1"/>
</dbReference>
<dbReference type="SMART" id="SM00397">
    <property type="entry name" value="t_SNARE"/>
    <property type="match status" value="1"/>
</dbReference>
<feature type="transmembrane region" description="Helical" evidence="1">
    <location>
        <begin position="119"/>
        <end position="138"/>
    </location>
</feature>
<name>A0A6B2G2C0_MYXSQ</name>
<protein>
    <submittedName>
        <fullName evidence="3">Syntaxin-51 (Trinotate prediction)</fullName>
    </submittedName>
</protein>
<keyword evidence="1" id="KW-1133">Transmembrane helix</keyword>
<evidence type="ECO:0000256" key="1">
    <source>
        <dbReference type="SAM" id="Phobius"/>
    </source>
</evidence>
<sequence>MNFSEFEQNRILLGDLISKDAEFRRKLESRSSQQLHVNNLSNADLQRQQLLVVENQNEGLDNLLTAINTQKNIALGIGTEMSGQNRLIDEIADGVNNADSRIRTQTNLAGTIVKTSGNMKLNCIIILLVIAIIIVLCIPR</sequence>
<dbReference type="PROSITE" id="PS50192">
    <property type="entry name" value="T_SNARE"/>
    <property type="match status" value="1"/>
</dbReference>
<dbReference type="EMBL" id="GHBR01003496">
    <property type="protein sequence ID" value="NDJ97730.1"/>
    <property type="molecule type" value="Transcribed_RNA"/>
</dbReference>
<evidence type="ECO:0000313" key="3">
    <source>
        <dbReference type="EMBL" id="NDJ97730.1"/>
    </source>
</evidence>